<dbReference type="CDD" id="cd00177">
    <property type="entry name" value="START"/>
    <property type="match status" value="1"/>
</dbReference>
<evidence type="ECO:0000256" key="2">
    <source>
        <dbReference type="ARBA" id="ARBA00022824"/>
    </source>
</evidence>
<name>A0A2N9EQY6_FAGSY</name>
<evidence type="ECO:0000259" key="4">
    <source>
        <dbReference type="PROSITE" id="PS50848"/>
    </source>
</evidence>
<dbReference type="Pfam" id="PF01852">
    <property type="entry name" value="START"/>
    <property type="match status" value="1"/>
</dbReference>
<dbReference type="Pfam" id="PF00169">
    <property type="entry name" value="PH"/>
    <property type="match status" value="1"/>
</dbReference>
<dbReference type="InterPro" id="IPR009769">
    <property type="entry name" value="EDR2_C"/>
</dbReference>
<dbReference type="Gene3D" id="3.30.530.20">
    <property type="match status" value="1"/>
</dbReference>
<comment type="subcellular location">
    <subcellularLocation>
        <location evidence="1">Endoplasmic reticulum</location>
    </subcellularLocation>
</comment>
<dbReference type="FunFam" id="3.30.530.20:FF:000068">
    <property type="entry name" value="Pleckstrin homology (PH) and lipid-binding START domains-containing protein"/>
    <property type="match status" value="1"/>
</dbReference>
<reference evidence="5" key="1">
    <citation type="submission" date="2018-02" db="EMBL/GenBank/DDBJ databases">
        <authorList>
            <person name="Cohen D.B."/>
            <person name="Kent A.D."/>
        </authorList>
    </citation>
    <scope>NUCLEOTIDE SEQUENCE</scope>
</reference>
<feature type="domain" description="PH" evidence="3">
    <location>
        <begin position="7"/>
        <end position="115"/>
    </location>
</feature>
<evidence type="ECO:0000313" key="5">
    <source>
        <dbReference type="EMBL" id="SPC81227.1"/>
    </source>
</evidence>
<dbReference type="PANTHER" id="PTHR12136">
    <property type="entry name" value="ENHANCED DISEASE RESISTANCE-RELATED"/>
    <property type="match status" value="1"/>
</dbReference>
<gene>
    <name evidence="5" type="ORF">FSB_LOCUS9109</name>
</gene>
<dbReference type="PROSITE" id="PS50003">
    <property type="entry name" value="PH_DOMAIN"/>
    <property type="match status" value="1"/>
</dbReference>
<dbReference type="SMART" id="SM00234">
    <property type="entry name" value="START"/>
    <property type="match status" value="1"/>
</dbReference>
<dbReference type="InterPro" id="IPR023393">
    <property type="entry name" value="START-like_dom_sf"/>
</dbReference>
<dbReference type="InterPro" id="IPR045096">
    <property type="entry name" value="EDR2-like"/>
</dbReference>
<dbReference type="SUPFAM" id="SSF50729">
    <property type="entry name" value="PH domain-like"/>
    <property type="match status" value="1"/>
</dbReference>
<dbReference type="Gene3D" id="2.30.29.30">
    <property type="entry name" value="Pleckstrin-homology domain (PH domain)/Phosphotyrosine-binding domain (PTB)"/>
    <property type="match status" value="1"/>
</dbReference>
<dbReference type="GO" id="GO:0008289">
    <property type="term" value="F:lipid binding"/>
    <property type="evidence" value="ECO:0007669"/>
    <property type="project" value="InterPro"/>
</dbReference>
<dbReference type="InterPro" id="IPR002913">
    <property type="entry name" value="START_lipid-bd_dom"/>
</dbReference>
<dbReference type="CDD" id="cd00821">
    <property type="entry name" value="PH"/>
    <property type="match status" value="1"/>
</dbReference>
<keyword evidence="2" id="KW-0256">Endoplasmic reticulum</keyword>
<dbReference type="AlphaFoldDB" id="A0A2N9EQY6"/>
<dbReference type="InterPro" id="IPR001849">
    <property type="entry name" value="PH_domain"/>
</dbReference>
<evidence type="ECO:0000256" key="1">
    <source>
        <dbReference type="ARBA" id="ARBA00004240"/>
    </source>
</evidence>
<dbReference type="Pfam" id="PF07059">
    <property type="entry name" value="EDR2_C"/>
    <property type="match status" value="1"/>
</dbReference>
<evidence type="ECO:0000259" key="3">
    <source>
        <dbReference type="PROSITE" id="PS50003"/>
    </source>
</evidence>
<dbReference type="PROSITE" id="PS50848">
    <property type="entry name" value="START"/>
    <property type="match status" value="1"/>
</dbReference>
<dbReference type="SUPFAM" id="SSF55961">
    <property type="entry name" value="Bet v1-like"/>
    <property type="match status" value="1"/>
</dbReference>
<dbReference type="EMBL" id="OIVN01000502">
    <property type="protein sequence ID" value="SPC81227.1"/>
    <property type="molecule type" value="Genomic_DNA"/>
</dbReference>
<organism evidence="5">
    <name type="scientific">Fagus sylvatica</name>
    <name type="common">Beechnut</name>
    <dbReference type="NCBI Taxonomy" id="28930"/>
    <lineage>
        <taxon>Eukaryota</taxon>
        <taxon>Viridiplantae</taxon>
        <taxon>Streptophyta</taxon>
        <taxon>Embryophyta</taxon>
        <taxon>Tracheophyta</taxon>
        <taxon>Spermatophyta</taxon>
        <taxon>Magnoliopsida</taxon>
        <taxon>eudicotyledons</taxon>
        <taxon>Gunneridae</taxon>
        <taxon>Pentapetalae</taxon>
        <taxon>rosids</taxon>
        <taxon>fabids</taxon>
        <taxon>Fagales</taxon>
        <taxon>Fagaceae</taxon>
        <taxon>Fagus</taxon>
    </lineage>
</organism>
<dbReference type="InterPro" id="IPR011993">
    <property type="entry name" value="PH-like_dom_sf"/>
</dbReference>
<proteinExistence type="predicted"/>
<evidence type="ECO:0008006" key="6">
    <source>
        <dbReference type="Google" id="ProtNLM"/>
    </source>
</evidence>
<protein>
    <recommendedName>
        <fullName evidence="6">PH domain-containing protein</fullName>
    </recommendedName>
</protein>
<dbReference type="SMART" id="SM00233">
    <property type="entry name" value="PH"/>
    <property type="match status" value="1"/>
</dbReference>
<sequence>MGISQTDGKMEGWLYLIRFNRIGLQYSRERYFVLKDNCLRCYKTMPISEKEEPVRSAVIDSCIRVTDNGRETIHRKVIFIFTLYNTSNSSDQLKLGASSPEEAARWIRSLQESALKEWPNPSKNKKWSSLRLGGSKRERKKSIDWTVCSSMQLEAMTSDVIAPSPWKIFGCQNGLRLFKEAKDWDSHGRHWDDHPAIMAVGAIDGTSEAIFRTLMSLGPSRSEWDFSFYRGSVIEHLDGHTDIVHKKLYSEWLPWGMRRRDLLLRRYWRREDDGTYGIILYHSVFHKKCRPQKGYIRACLKSGGFVITPVNQGKQSLVKHMLAIDWKFWKLYLRPSSARSITIHMLERVAALREMFRAKAGNHSNEFSSRELTRDIGLSLHEKEDKHAEILYPEENKKTEEAVSIGDEVEKPLSSRASLMGLNDAADEFFDVPEPADYAFIENEWPSDLSVEDHSPNKCQPRLSSAASFVKKLHDLAIQKKGYMDLQELAREDSIPCSYGATLHKDPSCSLPSSWAAADPSSFLIRGETYLQGHQKIKAKGTLMQMVGADWLRSDRREDDLAGRLGSIVQKSAERGGSEFFFIVNIQIPGMTMYTLALYYMMKTPLEDTPLLESFVNGDDAFRNSRFKLIPYISKGSWIVKQSVGKKACLVGQALETHYFRGKNYLELQIDVGSSTVARGVVSLVLGYLNNLVIEMAFLIQGNTQEELPEVLLGTCRINHLDASKSVLAKL</sequence>
<accession>A0A2N9EQY6</accession>
<dbReference type="PANTHER" id="PTHR12136:SF103">
    <property type="entry name" value="PROTEIN ENHANCED DISEASE RESISTANCE 2-LIKE"/>
    <property type="match status" value="1"/>
</dbReference>
<feature type="domain" description="START" evidence="4">
    <location>
        <begin position="145"/>
        <end position="341"/>
    </location>
</feature>
<dbReference type="GO" id="GO:0005783">
    <property type="term" value="C:endoplasmic reticulum"/>
    <property type="evidence" value="ECO:0007669"/>
    <property type="project" value="UniProtKB-SubCell"/>
</dbReference>